<accession>A0A5A7ULJ4</accession>
<dbReference type="EMBL" id="SSTD01019234">
    <property type="protein sequence ID" value="TYJ96838.1"/>
    <property type="molecule type" value="Genomic_DNA"/>
</dbReference>
<proteinExistence type="predicted"/>
<dbReference type="EMBL" id="SSTE01008830">
    <property type="protein sequence ID" value="KAA0054411.1"/>
    <property type="molecule type" value="Genomic_DNA"/>
</dbReference>
<evidence type="ECO:0000313" key="3">
    <source>
        <dbReference type="Proteomes" id="UP000321393"/>
    </source>
</evidence>
<sequence length="129" mass="14603">MLRSHRLALSIECKDSNLDPIRKSKRTGEGGEAPDGLVDFFKWRLTRLRERGRKLEVPRLDFNDQAMNSIKCETVLGRRSGYSKGLGWGPKPKARKTTSVSSSMTSCLQSTVELQLQANFDEAMQQIEE</sequence>
<evidence type="ECO:0008006" key="5">
    <source>
        <dbReference type="Google" id="ProtNLM"/>
    </source>
</evidence>
<reference evidence="3 4" key="1">
    <citation type="submission" date="2019-08" db="EMBL/GenBank/DDBJ databases">
        <title>Draft genome sequences of two oriental melons (Cucumis melo L. var makuwa).</title>
        <authorList>
            <person name="Kwon S.-Y."/>
        </authorList>
    </citation>
    <scope>NUCLEOTIDE SEQUENCE [LARGE SCALE GENOMIC DNA]</scope>
    <source>
        <strain evidence="4">cv. Chang Bougi</strain>
        <strain evidence="3">cv. SW 3</strain>
        <tissue evidence="1">Leaf</tissue>
    </source>
</reference>
<gene>
    <name evidence="2" type="ORF">E5676_scaffold2750G00360</name>
    <name evidence="1" type="ORF">E6C27_scaffold24G001610</name>
</gene>
<evidence type="ECO:0000313" key="2">
    <source>
        <dbReference type="EMBL" id="TYJ96838.1"/>
    </source>
</evidence>
<dbReference type="AlphaFoldDB" id="A0A5A7ULJ4"/>
<dbReference type="Proteomes" id="UP000321393">
    <property type="component" value="Unassembled WGS sequence"/>
</dbReference>
<evidence type="ECO:0000313" key="1">
    <source>
        <dbReference type="EMBL" id="KAA0054411.1"/>
    </source>
</evidence>
<protein>
    <recommendedName>
        <fullName evidence="5">CACTA en-spm transposon protein</fullName>
    </recommendedName>
</protein>
<name>A0A5A7ULJ4_CUCMM</name>
<dbReference type="Proteomes" id="UP000321947">
    <property type="component" value="Unassembled WGS sequence"/>
</dbReference>
<evidence type="ECO:0000313" key="4">
    <source>
        <dbReference type="Proteomes" id="UP000321947"/>
    </source>
</evidence>
<dbReference type="OrthoDB" id="1828810at2759"/>
<organism evidence="1 3">
    <name type="scientific">Cucumis melo var. makuwa</name>
    <name type="common">Oriental melon</name>
    <dbReference type="NCBI Taxonomy" id="1194695"/>
    <lineage>
        <taxon>Eukaryota</taxon>
        <taxon>Viridiplantae</taxon>
        <taxon>Streptophyta</taxon>
        <taxon>Embryophyta</taxon>
        <taxon>Tracheophyta</taxon>
        <taxon>Spermatophyta</taxon>
        <taxon>Magnoliopsida</taxon>
        <taxon>eudicotyledons</taxon>
        <taxon>Gunneridae</taxon>
        <taxon>Pentapetalae</taxon>
        <taxon>rosids</taxon>
        <taxon>fabids</taxon>
        <taxon>Cucurbitales</taxon>
        <taxon>Cucurbitaceae</taxon>
        <taxon>Benincaseae</taxon>
        <taxon>Cucumis</taxon>
    </lineage>
</organism>
<comment type="caution">
    <text evidence="1">The sequence shown here is derived from an EMBL/GenBank/DDBJ whole genome shotgun (WGS) entry which is preliminary data.</text>
</comment>